<evidence type="ECO:0000256" key="6">
    <source>
        <dbReference type="ARBA" id="ARBA00023125"/>
    </source>
</evidence>
<protein>
    <recommendedName>
        <fullName evidence="9">Regulatory protein VirG</fullName>
    </recommendedName>
</protein>
<keyword evidence="4" id="KW-0902">Two-component regulatory system</keyword>
<evidence type="ECO:0000256" key="10">
    <source>
        <dbReference type="PROSITE-ProRule" id="PRU00169"/>
    </source>
</evidence>
<dbReference type="GO" id="GO:0000156">
    <property type="term" value="F:phosphorelay response regulator activity"/>
    <property type="evidence" value="ECO:0007669"/>
    <property type="project" value="TreeGrafter"/>
</dbReference>
<dbReference type="GO" id="GO:0005829">
    <property type="term" value="C:cytosol"/>
    <property type="evidence" value="ECO:0007669"/>
    <property type="project" value="TreeGrafter"/>
</dbReference>
<dbReference type="FunFam" id="1.10.10.10:FF:000099">
    <property type="entry name" value="Two-component system response regulator TorR"/>
    <property type="match status" value="1"/>
</dbReference>
<evidence type="ECO:0000256" key="11">
    <source>
        <dbReference type="PROSITE-ProRule" id="PRU01091"/>
    </source>
</evidence>
<dbReference type="SUPFAM" id="SSF52172">
    <property type="entry name" value="CheY-like"/>
    <property type="match status" value="1"/>
</dbReference>
<organism evidence="14 15">
    <name type="scientific">Phreatobacter stygius</name>
    <dbReference type="NCBI Taxonomy" id="1940610"/>
    <lineage>
        <taxon>Bacteria</taxon>
        <taxon>Pseudomonadati</taxon>
        <taxon>Pseudomonadota</taxon>
        <taxon>Alphaproteobacteria</taxon>
        <taxon>Hyphomicrobiales</taxon>
        <taxon>Phreatobacteraceae</taxon>
        <taxon>Phreatobacter</taxon>
    </lineage>
</organism>
<dbReference type="PROSITE" id="PS51755">
    <property type="entry name" value="OMPR_PHOB"/>
    <property type="match status" value="1"/>
</dbReference>
<dbReference type="Pfam" id="PF00486">
    <property type="entry name" value="Trans_reg_C"/>
    <property type="match status" value="1"/>
</dbReference>
<name>A0A4D7AXR6_9HYPH</name>
<dbReference type="KEGG" id="pstg:E8M01_18530"/>
<keyword evidence="8" id="KW-0804">Transcription</keyword>
<keyword evidence="6 11" id="KW-0238">DNA-binding</keyword>
<evidence type="ECO:0000313" key="15">
    <source>
        <dbReference type="Proteomes" id="UP000298781"/>
    </source>
</evidence>
<dbReference type="InterPro" id="IPR001789">
    <property type="entry name" value="Sig_transdc_resp-reg_receiver"/>
</dbReference>
<evidence type="ECO:0000259" key="13">
    <source>
        <dbReference type="PROSITE" id="PS51755"/>
    </source>
</evidence>
<dbReference type="RefSeq" id="WP_136961475.1">
    <property type="nucleotide sequence ID" value="NZ_CP039690.1"/>
</dbReference>
<dbReference type="InterPro" id="IPR001867">
    <property type="entry name" value="OmpR/PhoB-type_DNA-bd"/>
</dbReference>
<dbReference type="Pfam" id="PF00072">
    <property type="entry name" value="Response_reg"/>
    <property type="match status" value="1"/>
</dbReference>
<keyword evidence="3 10" id="KW-0597">Phosphoprotein</keyword>
<dbReference type="SMART" id="SM00862">
    <property type="entry name" value="Trans_reg_C"/>
    <property type="match status" value="1"/>
</dbReference>
<evidence type="ECO:0000256" key="7">
    <source>
        <dbReference type="ARBA" id="ARBA00023159"/>
    </source>
</evidence>
<dbReference type="GO" id="GO:0006355">
    <property type="term" value="P:regulation of DNA-templated transcription"/>
    <property type="evidence" value="ECO:0007669"/>
    <property type="project" value="InterPro"/>
</dbReference>
<dbReference type="CDD" id="cd00383">
    <property type="entry name" value="trans_reg_C"/>
    <property type="match status" value="1"/>
</dbReference>
<feature type="domain" description="Response regulatory" evidence="12">
    <location>
        <begin position="21"/>
        <end position="134"/>
    </location>
</feature>
<accession>A0A4D7AXR6</accession>
<dbReference type="Gene3D" id="6.10.250.690">
    <property type="match status" value="1"/>
</dbReference>
<evidence type="ECO:0000313" key="14">
    <source>
        <dbReference type="EMBL" id="QCI66029.1"/>
    </source>
</evidence>
<dbReference type="GO" id="GO:0032993">
    <property type="term" value="C:protein-DNA complex"/>
    <property type="evidence" value="ECO:0007669"/>
    <property type="project" value="TreeGrafter"/>
</dbReference>
<evidence type="ECO:0000256" key="2">
    <source>
        <dbReference type="ARBA" id="ARBA00022490"/>
    </source>
</evidence>
<evidence type="ECO:0000256" key="1">
    <source>
        <dbReference type="ARBA" id="ARBA00004496"/>
    </source>
</evidence>
<keyword evidence="15" id="KW-1185">Reference proteome</keyword>
<dbReference type="AlphaFoldDB" id="A0A4D7AXR6"/>
<evidence type="ECO:0000256" key="5">
    <source>
        <dbReference type="ARBA" id="ARBA00023015"/>
    </source>
</evidence>
<dbReference type="FunFam" id="3.40.50.2300:FF:000001">
    <property type="entry name" value="DNA-binding response regulator PhoB"/>
    <property type="match status" value="1"/>
</dbReference>
<sequence length="254" mass="28576">MILRPPDNTATRALPEPGGTHVLVVDDDGQIRQLVAKFLRANGFKVSVARDGYEMREVVDHATIDLVILDVMLPGLSGLDLCRELRARSQIPIVMLTAKGDDTDRIVGLEIGADDYLTKPFNPRELLARINAVLRRSLGPRESEPGTRARKYVFEDWTLDTLRRDLIDPRGVVIELTSGDYDLLLTLLEAPQRVLTREHLLDASRNRSASGFDRSIDVQISRLRKKIDEANNPHSMIRTVRGVGYMFSPAVRRE</sequence>
<dbReference type="InterPro" id="IPR016032">
    <property type="entry name" value="Sig_transdc_resp-reg_C-effctor"/>
</dbReference>
<feature type="DNA-binding region" description="OmpR/PhoB-type" evidence="11">
    <location>
        <begin position="149"/>
        <end position="249"/>
    </location>
</feature>
<feature type="modified residue" description="4-aspartylphosphate" evidence="10">
    <location>
        <position position="70"/>
    </location>
</feature>
<comment type="subcellular location">
    <subcellularLocation>
        <location evidence="1">Cytoplasm</location>
    </subcellularLocation>
</comment>
<dbReference type="SUPFAM" id="SSF46894">
    <property type="entry name" value="C-terminal effector domain of the bipartite response regulators"/>
    <property type="match status" value="1"/>
</dbReference>
<dbReference type="Gene3D" id="1.10.10.10">
    <property type="entry name" value="Winged helix-like DNA-binding domain superfamily/Winged helix DNA-binding domain"/>
    <property type="match status" value="1"/>
</dbReference>
<dbReference type="Gene3D" id="3.40.50.2300">
    <property type="match status" value="1"/>
</dbReference>
<dbReference type="InterPro" id="IPR039420">
    <property type="entry name" value="WalR-like"/>
</dbReference>
<dbReference type="GO" id="GO:0000976">
    <property type="term" value="F:transcription cis-regulatory region binding"/>
    <property type="evidence" value="ECO:0007669"/>
    <property type="project" value="TreeGrafter"/>
</dbReference>
<dbReference type="SMART" id="SM00448">
    <property type="entry name" value="REC"/>
    <property type="match status" value="1"/>
</dbReference>
<dbReference type="InterPro" id="IPR011006">
    <property type="entry name" value="CheY-like_superfamily"/>
</dbReference>
<keyword evidence="7" id="KW-0010">Activator</keyword>
<evidence type="ECO:0000256" key="4">
    <source>
        <dbReference type="ARBA" id="ARBA00023012"/>
    </source>
</evidence>
<evidence type="ECO:0000259" key="12">
    <source>
        <dbReference type="PROSITE" id="PS50110"/>
    </source>
</evidence>
<reference evidence="14 15" key="1">
    <citation type="submission" date="2019-04" db="EMBL/GenBank/DDBJ databases">
        <title>Phreatobacter aquaticus sp. nov.</title>
        <authorList>
            <person name="Choi A."/>
        </authorList>
    </citation>
    <scope>NUCLEOTIDE SEQUENCE [LARGE SCALE GENOMIC DNA]</scope>
    <source>
        <strain evidence="14 15">KCTC 52518</strain>
    </source>
</reference>
<feature type="domain" description="OmpR/PhoB-type" evidence="13">
    <location>
        <begin position="149"/>
        <end position="249"/>
    </location>
</feature>
<evidence type="ECO:0000256" key="8">
    <source>
        <dbReference type="ARBA" id="ARBA00023163"/>
    </source>
</evidence>
<dbReference type="PROSITE" id="PS50110">
    <property type="entry name" value="RESPONSE_REGULATORY"/>
    <property type="match status" value="1"/>
</dbReference>
<proteinExistence type="predicted"/>
<keyword evidence="2" id="KW-0963">Cytoplasm</keyword>
<evidence type="ECO:0000256" key="9">
    <source>
        <dbReference type="ARBA" id="ARBA00067337"/>
    </source>
</evidence>
<gene>
    <name evidence="14" type="ORF">E8M01_18530</name>
</gene>
<dbReference type="EMBL" id="CP039690">
    <property type="protein sequence ID" value="QCI66029.1"/>
    <property type="molecule type" value="Genomic_DNA"/>
</dbReference>
<dbReference type="Proteomes" id="UP000298781">
    <property type="component" value="Chromosome"/>
</dbReference>
<dbReference type="PANTHER" id="PTHR48111">
    <property type="entry name" value="REGULATOR OF RPOS"/>
    <property type="match status" value="1"/>
</dbReference>
<dbReference type="OrthoDB" id="9784252at2"/>
<evidence type="ECO:0000256" key="3">
    <source>
        <dbReference type="ARBA" id="ARBA00022553"/>
    </source>
</evidence>
<dbReference type="PANTHER" id="PTHR48111:SF4">
    <property type="entry name" value="DNA-BINDING DUAL TRANSCRIPTIONAL REGULATOR OMPR"/>
    <property type="match status" value="1"/>
</dbReference>
<keyword evidence="5" id="KW-0805">Transcription regulation</keyword>
<dbReference type="InterPro" id="IPR036388">
    <property type="entry name" value="WH-like_DNA-bd_sf"/>
</dbReference>